<evidence type="ECO:0000313" key="1">
    <source>
        <dbReference type="EMBL" id="KKO20148.1"/>
    </source>
</evidence>
<dbReference type="EMBL" id="LAQJ01000122">
    <property type="protein sequence ID" value="KKO20148.1"/>
    <property type="molecule type" value="Genomic_DNA"/>
</dbReference>
<sequence length="81" mass="9368">MSQQIKYKDEIIKELQDVLDEDIPELLEVIKNLKAGKKKGKKRAIAKKEKAPLWDLKNIAIETGIEDLAEHHDHYLYGVTK</sequence>
<reference evidence="1 2" key="1">
    <citation type="journal article" date="2013" name="BMC Microbiol.">
        <title>Identification of the type II cytochrome c maturation pathway in anammox bacteria by comparative genomics.</title>
        <authorList>
            <person name="Ferousi C."/>
            <person name="Speth D.R."/>
            <person name="Reimann J."/>
            <person name="Op den Camp H.J."/>
            <person name="Allen J.W."/>
            <person name="Keltjens J.T."/>
            <person name="Jetten M.S."/>
        </authorList>
    </citation>
    <scope>NUCLEOTIDE SEQUENCE [LARGE SCALE GENOMIC DNA]</scope>
    <source>
        <strain evidence="1">RU1</strain>
    </source>
</reference>
<gene>
    <name evidence="1" type="ORF">BROFUL_01107</name>
</gene>
<proteinExistence type="predicted"/>
<dbReference type="AlphaFoldDB" id="A0A0M2UVR9"/>
<protein>
    <recommendedName>
        <fullName evidence="3">DUF2281 domain-containing protein</fullName>
    </recommendedName>
</protein>
<evidence type="ECO:0000313" key="2">
    <source>
        <dbReference type="Proteomes" id="UP000034954"/>
    </source>
</evidence>
<accession>A0A0M2UVR9</accession>
<keyword evidence="2" id="KW-1185">Reference proteome</keyword>
<dbReference type="Proteomes" id="UP000034954">
    <property type="component" value="Unassembled WGS sequence"/>
</dbReference>
<organism evidence="1 2">
    <name type="scientific">Candidatus Brocadia fulgida</name>
    <dbReference type="NCBI Taxonomy" id="380242"/>
    <lineage>
        <taxon>Bacteria</taxon>
        <taxon>Pseudomonadati</taxon>
        <taxon>Planctomycetota</taxon>
        <taxon>Candidatus Brocadiia</taxon>
        <taxon>Candidatus Brocadiales</taxon>
        <taxon>Candidatus Brocadiaceae</taxon>
        <taxon>Candidatus Brocadia</taxon>
    </lineage>
</organism>
<comment type="caution">
    <text evidence="1">The sequence shown here is derived from an EMBL/GenBank/DDBJ whole genome shotgun (WGS) entry which is preliminary data.</text>
</comment>
<name>A0A0M2UVR9_9BACT</name>
<evidence type="ECO:0008006" key="3">
    <source>
        <dbReference type="Google" id="ProtNLM"/>
    </source>
</evidence>